<dbReference type="RefSeq" id="XP_001017230.2">
    <property type="nucleotide sequence ID" value="XM_001017230.3"/>
</dbReference>
<dbReference type="GO" id="GO:0036064">
    <property type="term" value="C:ciliary basal body"/>
    <property type="evidence" value="ECO:0007669"/>
    <property type="project" value="TreeGrafter"/>
</dbReference>
<dbReference type="PANTHER" id="PTHR19853:SF1">
    <property type="entry name" value="TBC1 DOMAIN FAMILY MEMBER 31"/>
    <property type="match status" value="1"/>
</dbReference>
<comment type="subcellular location">
    <subcellularLocation>
        <location evidence="1">Cell projection</location>
        <location evidence="1">Cilium</location>
    </subcellularLocation>
    <subcellularLocation>
        <location evidence="2">Cytoplasm</location>
        <location evidence="2">Cytoskeleton</location>
        <location evidence="2">Microtubule organizing center</location>
        <location evidence="2">Centrosome</location>
    </subcellularLocation>
</comment>
<sequence length="1229" mass="145758">MKISQQQKLSLVNRTGKLEAKKESGQDGLCDVINFKTLKKGNWHSFKLQFDSKGATYGCLDQAGNVTLFYLDKNRYTNVDVQVDSSNLTFIEKPTGYLAVSNADCSISIYSILSGKLIQQLKWHTFKIKKLQVNHMSGYLLSVSSDNCTIWNINTYERRKSFFVKNTRYAQGCLTPAGEHLITLSQNGLVECHNTDTLKIEKKEEIGLKLKQAHLDISAEGVYIAICGDSNYCLIGRLDCQQGFDFELYELPNNIQSVKKIKFIRNSLLTLLGSDEKIYVLSAENNMEIVLCFELPSRKGIVDYDLNIDAKYLVVISTLGEKYVYDFHQLIANQKKHQQDVTMKKGSFSRQTLTRMDLDELKQTLFYQTKENQMKYANSKKQKHEGKINGETNMIMLDRVGGATPEVEIFVNGKRQDQYDIQNQKSSFLDREKLREFLSRFGYFPEKHRVVVWNYLLKLPSNYEAFDNLARKGLHPNYLNLKSTFPIQSDKLYYRTQRILSCLAHYCPVFAQLDYMPAFVFPFVKLLGTNEAFCFEVILSFLVQWGQFFFEFAPNPPVSYLKAFMELLEYHEPQLHAQLNQNIPHTQLFNTIWSSLQVVLTDVLKREDWLCFIDFLVAHSEKPDLLLHILVAYFTYFKRHIISFTTGSQLLRFFQQDHQIRIQNLLQDALEYRNRTPPRIPQAVVLQDNLPLTSEQYPIFNFYPKFSLDQHKEIREQIIQEELKATEKKRTLKELNTLQQQLNDLEKLYEEKQDALMRHERERREIITYEQEMRYSKLVDAERQVREERLQQMKKLEEESRKAIQIAENSRKADLDFIDQELQKKRANDNKFIASKMEEEAILNLELKTAGRINEVLNTKTKDQNIQSITLQAEIAQKRLDMKYKQMEQQIDQQIEEENIRQDHILQRKALQREIEDDVSKQREIKGQLLAEEFERELKLAEIERDRRIQRIEDNEKIKQQEFLQLYKLQDDVLNQQQNQLVKTLQDKDLDANKARQEERLRIIEQENRQKLYELEEHRSKIKDITSHLKRAEAEDQIQVFRNTMLQNQLDEEKKLQKEIEQIQKDRKAQRELQQDLEFKQQEFAQSEQYKRILKQNEEFIRRTEEEKYRDFQNKLNQQFEQQQQEEEMKNQKYQYSPSQQNTYSPYYQDTYGNYNQSNNYNNGFNQSNNYQYNKSIPNNGQYYNNTYNNSNYNNPNLQNNNNNSYPNQNEYSQNYLQDSINQHSSMEA</sequence>
<dbReference type="Gene3D" id="1.10.472.80">
    <property type="entry name" value="Ypt/Rab-GAP domain of gyp1p, domain 3"/>
    <property type="match status" value="1"/>
</dbReference>
<dbReference type="InterPro" id="IPR035969">
    <property type="entry name" value="Rab-GAP_TBC_sf"/>
</dbReference>
<evidence type="ECO:0000256" key="9">
    <source>
        <dbReference type="SAM" id="Coils"/>
    </source>
</evidence>
<feature type="compositionally biased region" description="Low complexity" evidence="10">
    <location>
        <begin position="1152"/>
        <end position="1211"/>
    </location>
</feature>
<evidence type="ECO:0000313" key="12">
    <source>
        <dbReference type="EMBL" id="EAR96985.2"/>
    </source>
</evidence>
<dbReference type="InterPro" id="IPR000195">
    <property type="entry name" value="Rab-GAP-TBC_dom"/>
</dbReference>
<dbReference type="PROSITE" id="PS50086">
    <property type="entry name" value="TBC_RABGAP"/>
    <property type="match status" value="1"/>
</dbReference>
<dbReference type="GO" id="GO:0060271">
    <property type="term" value="P:cilium assembly"/>
    <property type="evidence" value="ECO:0007669"/>
    <property type="project" value="TreeGrafter"/>
</dbReference>
<organism evidence="12 13">
    <name type="scientific">Tetrahymena thermophila (strain SB210)</name>
    <dbReference type="NCBI Taxonomy" id="312017"/>
    <lineage>
        <taxon>Eukaryota</taxon>
        <taxon>Sar</taxon>
        <taxon>Alveolata</taxon>
        <taxon>Ciliophora</taxon>
        <taxon>Intramacronucleata</taxon>
        <taxon>Oligohymenophorea</taxon>
        <taxon>Hymenostomatida</taxon>
        <taxon>Tetrahymenina</taxon>
        <taxon>Tetrahymenidae</taxon>
        <taxon>Tetrahymena</taxon>
    </lineage>
</organism>
<evidence type="ECO:0000256" key="6">
    <source>
        <dbReference type="ARBA" id="ARBA00023054"/>
    </source>
</evidence>
<name>Q23K58_TETTS</name>
<dbReference type="InterPro" id="IPR036322">
    <property type="entry name" value="WD40_repeat_dom_sf"/>
</dbReference>
<keyword evidence="13" id="KW-1185">Reference proteome</keyword>
<evidence type="ECO:0000256" key="1">
    <source>
        <dbReference type="ARBA" id="ARBA00004138"/>
    </source>
</evidence>
<dbReference type="SUPFAM" id="SSF47923">
    <property type="entry name" value="Ypt/Rab-GAP domain of gyp1p"/>
    <property type="match status" value="1"/>
</dbReference>
<evidence type="ECO:0000256" key="2">
    <source>
        <dbReference type="ARBA" id="ARBA00004300"/>
    </source>
</evidence>
<keyword evidence="3" id="KW-0963">Cytoplasm</keyword>
<dbReference type="KEGG" id="tet:TTHERM_00194770"/>
<proteinExistence type="predicted"/>
<dbReference type="AlphaFoldDB" id="Q23K58"/>
<dbReference type="InParanoid" id="Q23K58"/>
<evidence type="ECO:0000256" key="5">
    <source>
        <dbReference type="ARBA" id="ARBA00022737"/>
    </source>
</evidence>
<evidence type="ECO:0000259" key="11">
    <source>
        <dbReference type="PROSITE" id="PS50086"/>
    </source>
</evidence>
<dbReference type="GO" id="GO:0005813">
    <property type="term" value="C:centrosome"/>
    <property type="evidence" value="ECO:0007669"/>
    <property type="project" value="UniProtKB-SubCell"/>
</dbReference>
<keyword evidence="6 9" id="KW-0175">Coiled coil</keyword>
<feature type="compositionally biased region" description="Polar residues" evidence="10">
    <location>
        <begin position="1136"/>
        <end position="1148"/>
    </location>
</feature>
<feature type="coiled-coil region" evidence="9">
    <location>
        <begin position="728"/>
        <end position="813"/>
    </location>
</feature>
<keyword evidence="7" id="KW-0206">Cytoskeleton</keyword>
<dbReference type="InterPro" id="IPR015943">
    <property type="entry name" value="WD40/YVTN_repeat-like_dom_sf"/>
</dbReference>
<dbReference type="InterPro" id="IPR051570">
    <property type="entry name" value="TBC1_cilium_biogenesis"/>
</dbReference>
<dbReference type="GeneID" id="7830568"/>
<feature type="region of interest" description="Disordered" evidence="10">
    <location>
        <begin position="1120"/>
        <end position="1211"/>
    </location>
</feature>
<dbReference type="STRING" id="312017.Q23K58"/>
<dbReference type="Gene3D" id="2.130.10.10">
    <property type="entry name" value="YVTN repeat-like/Quinoprotein amine dehydrogenase"/>
    <property type="match status" value="1"/>
</dbReference>
<dbReference type="OrthoDB" id="5578278at2759"/>
<feature type="domain" description="Rab-GAP TBC" evidence="11">
    <location>
        <begin position="443"/>
        <end position="620"/>
    </location>
</feature>
<dbReference type="HOGENOM" id="CLU_269548_0_0_1"/>
<evidence type="ECO:0000256" key="7">
    <source>
        <dbReference type="ARBA" id="ARBA00023212"/>
    </source>
</evidence>
<dbReference type="eggNOG" id="KOG1093">
    <property type="taxonomic scope" value="Eukaryota"/>
</dbReference>
<reference evidence="13" key="1">
    <citation type="journal article" date="2006" name="PLoS Biol.">
        <title>Macronuclear genome sequence of the ciliate Tetrahymena thermophila, a model eukaryote.</title>
        <authorList>
            <person name="Eisen J.A."/>
            <person name="Coyne R.S."/>
            <person name="Wu M."/>
            <person name="Wu D."/>
            <person name="Thiagarajan M."/>
            <person name="Wortman J.R."/>
            <person name="Badger J.H."/>
            <person name="Ren Q."/>
            <person name="Amedeo P."/>
            <person name="Jones K.M."/>
            <person name="Tallon L.J."/>
            <person name="Delcher A.L."/>
            <person name="Salzberg S.L."/>
            <person name="Silva J.C."/>
            <person name="Haas B.J."/>
            <person name="Majoros W.H."/>
            <person name="Farzad M."/>
            <person name="Carlton J.M."/>
            <person name="Smith R.K. Jr."/>
            <person name="Garg J."/>
            <person name="Pearlman R.E."/>
            <person name="Karrer K.M."/>
            <person name="Sun L."/>
            <person name="Manning G."/>
            <person name="Elde N.C."/>
            <person name="Turkewitz A.P."/>
            <person name="Asai D.J."/>
            <person name="Wilkes D.E."/>
            <person name="Wang Y."/>
            <person name="Cai H."/>
            <person name="Collins K."/>
            <person name="Stewart B.A."/>
            <person name="Lee S.R."/>
            <person name="Wilamowska K."/>
            <person name="Weinberg Z."/>
            <person name="Ruzzo W.L."/>
            <person name="Wloga D."/>
            <person name="Gaertig J."/>
            <person name="Frankel J."/>
            <person name="Tsao C.-C."/>
            <person name="Gorovsky M.A."/>
            <person name="Keeling P.J."/>
            <person name="Waller R.F."/>
            <person name="Patron N.J."/>
            <person name="Cherry J.M."/>
            <person name="Stover N.A."/>
            <person name="Krieger C.J."/>
            <person name="del Toro C."/>
            <person name="Ryder H.F."/>
            <person name="Williamson S.C."/>
            <person name="Barbeau R.A."/>
            <person name="Hamilton E.P."/>
            <person name="Orias E."/>
        </authorList>
    </citation>
    <scope>NUCLEOTIDE SEQUENCE [LARGE SCALE GENOMIC DNA]</scope>
    <source>
        <strain evidence="13">SB210</strain>
    </source>
</reference>
<gene>
    <name evidence="12" type="ORF">TTHERM_00194770</name>
</gene>
<dbReference type="Proteomes" id="UP000009168">
    <property type="component" value="Unassembled WGS sequence"/>
</dbReference>
<keyword evidence="5" id="KW-0677">Repeat</keyword>
<keyword evidence="8" id="KW-0966">Cell projection</keyword>
<evidence type="ECO:0000313" key="13">
    <source>
        <dbReference type="Proteomes" id="UP000009168"/>
    </source>
</evidence>
<evidence type="ECO:0000256" key="8">
    <source>
        <dbReference type="ARBA" id="ARBA00023273"/>
    </source>
</evidence>
<accession>Q23K58</accession>
<evidence type="ECO:0000256" key="3">
    <source>
        <dbReference type="ARBA" id="ARBA00022490"/>
    </source>
</evidence>
<dbReference type="EMBL" id="GG662673">
    <property type="protein sequence ID" value="EAR96985.2"/>
    <property type="molecule type" value="Genomic_DNA"/>
</dbReference>
<dbReference type="PANTHER" id="PTHR19853">
    <property type="entry name" value="WD REPEAT CONTAINING PROTEIN 3 WDR3"/>
    <property type="match status" value="1"/>
</dbReference>
<evidence type="ECO:0000256" key="10">
    <source>
        <dbReference type="SAM" id="MobiDB-lite"/>
    </source>
</evidence>
<keyword evidence="4" id="KW-0853">WD repeat</keyword>
<protein>
    <recommendedName>
        <fullName evidence="11">Rab-GAP TBC domain-containing protein</fullName>
    </recommendedName>
</protein>
<dbReference type="SUPFAM" id="SSF50978">
    <property type="entry name" value="WD40 repeat-like"/>
    <property type="match status" value="1"/>
</dbReference>
<evidence type="ECO:0000256" key="4">
    <source>
        <dbReference type="ARBA" id="ARBA00022574"/>
    </source>
</evidence>